<proteinExistence type="predicted"/>
<evidence type="ECO:0000313" key="2">
    <source>
        <dbReference type="Proteomes" id="UP000592820"/>
    </source>
</evidence>
<evidence type="ECO:0000313" key="1">
    <source>
        <dbReference type="EMBL" id="MBB5405095.1"/>
    </source>
</evidence>
<protein>
    <recommendedName>
        <fullName evidence="3">MBL fold metallo-hydrolase</fullName>
    </recommendedName>
</protein>
<dbReference type="InterPro" id="IPR036866">
    <property type="entry name" value="RibonucZ/Hydroxyglut_hydro"/>
</dbReference>
<comment type="caution">
    <text evidence="1">The sequence shown here is derived from an EMBL/GenBank/DDBJ whole genome shotgun (WGS) entry which is preliminary data.</text>
</comment>
<evidence type="ECO:0008006" key="3">
    <source>
        <dbReference type="Google" id="ProtNLM"/>
    </source>
</evidence>
<organism evidence="1 2">
    <name type="scientific">Paraburkholderia youngii</name>
    <dbReference type="NCBI Taxonomy" id="2782701"/>
    <lineage>
        <taxon>Bacteria</taxon>
        <taxon>Pseudomonadati</taxon>
        <taxon>Pseudomonadota</taxon>
        <taxon>Betaproteobacteria</taxon>
        <taxon>Burkholderiales</taxon>
        <taxon>Burkholderiaceae</taxon>
        <taxon>Paraburkholderia</taxon>
    </lineage>
</organism>
<sequence>MKVHHLNCISTCPLCGMLFNGQPESLIRRGHLVCHCLLVESSAGLVLVDTGIFFSHDVDEFERLAGRSVTVPAEQVAG</sequence>
<dbReference type="Proteomes" id="UP000592820">
    <property type="component" value="Unassembled WGS sequence"/>
</dbReference>
<dbReference type="AlphaFoldDB" id="A0A7W8LDM8"/>
<reference evidence="1 2" key="1">
    <citation type="submission" date="2020-08" db="EMBL/GenBank/DDBJ databases">
        <title>Genomic Encyclopedia of Type Strains, Phase IV (KMG-V): Genome sequencing to study the core and pangenomes of soil and plant-associated prokaryotes.</title>
        <authorList>
            <person name="Whitman W."/>
        </authorList>
    </citation>
    <scope>NUCLEOTIDE SEQUENCE [LARGE SCALE GENOMIC DNA]</scope>
    <source>
        <strain evidence="1 2">JPY162</strain>
    </source>
</reference>
<dbReference type="EMBL" id="JACHDE010000027">
    <property type="protein sequence ID" value="MBB5405095.1"/>
    <property type="molecule type" value="Genomic_DNA"/>
</dbReference>
<gene>
    <name evidence="1" type="ORF">HDG41_007191</name>
</gene>
<accession>A0A7W8LDM8</accession>
<dbReference type="SUPFAM" id="SSF56281">
    <property type="entry name" value="Metallo-hydrolase/oxidoreductase"/>
    <property type="match status" value="1"/>
</dbReference>
<name>A0A7W8LDM8_9BURK</name>
<dbReference type="RefSeq" id="WP_375792188.1">
    <property type="nucleotide sequence ID" value="NZ_JACHDE010000027.1"/>
</dbReference>